<dbReference type="CDD" id="cd10970">
    <property type="entry name" value="CE4_DAC_u1_6s"/>
    <property type="match status" value="1"/>
</dbReference>
<dbReference type="OrthoDB" id="186535at2157"/>
<dbReference type="PANTHER" id="PTHR34216">
    <property type="match status" value="1"/>
</dbReference>
<dbReference type="Proteomes" id="UP000281431">
    <property type="component" value="Unassembled WGS sequence"/>
</dbReference>
<evidence type="ECO:0000313" key="5">
    <source>
        <dbReference type="EMBL" id="RQG99357.1"/>
    </source>
</evidence>
<evidence type="ECO:0000313" key="6">
    <source>
        <dbReference type="Proteomes" id="UP000281431"/>
    </source>
</evidence>
<dbReference type="SUPFAM" id="SSF88713">
    <property type="entry name" value="Glycoside hydrolase/deacetylase"/>
    <property type="match status" value="1"/>
</dbReference>
<dbReference type="InterPro" id="IPR002509">
    <property type="entry name" value="NODB_dom"/>
</dbReference>
<dbReference type="Pfam" id="PF01522">
    <property type="entry name" value="Polysacc_deac_1"/>
    <property type="match status" value="1"/>
</dbReference>
<feature type="region of interest" description="Disordered" evidence="3">
    <location>
        <begin position="21"/>
        <end position="72"/>
    </location>
</feature>
<dbReference type="GO" id="GO:0005975">
    <property type="term" value="P:carbohydrate metabolic process"/>
    <property type="evidence" value="ECO:0007669"/>
    <property type="project" value="InterPro"/>
</dbReference>
<evidence type="ECO:0000256" key="3">
    <source>
        <dbReference type="SAM" id="MobiDB-lite"/>
    </source>
</evidence>
<protein>
    <submittedName>
        <fullName evidence="5">Polysaccharide deacetylase</fullName>
    </submittedName>
</protein>
<reference evidence="5 6" key="1">
    <citation type="submission" date="2018-10" db="EMBL/GenBank/DDBJ databases">
        <title>Natrarchaeobius chitinivorans gen. nov., sp. nov., and Natrarchaeobius haloalkaliphilus sp. nov., alkaliphilic, chitin-utilizing haloarchaea from hypersaline alkaline lakes.</title>
        <authorList>
            <person name="Sorokin D.Y."/>
            <person name="Elcheninov A.G."/>
            <person name="Kostrikina N.A."/>
            <person name="Bale N.J."/>
            <person name="Sinninghe Damste J.S."/>
            <person name="Khijniak T.V."/>
            <person name="Kublanov I.V."/>
            <person name="Toshchakov S.V."/>
        </authorList>
    </citation>
    <scope>NUCLEOTIDE SEQUENCE [LARGE SCALE GENOMIC DNA]</scope>
    <source>
        <strain evidence="5 6">AArcht7</strain>
    </source>
</reference>
<dbReference type="InterPro" id="IPR006311">
    <property type="entry name" value="TAT_signal"/>
</dbReference>
<dbReference type="Gene3D" id="3.20.20.370">
    <property type="entry name" value="Glycoside hydrolase/deacetylase"/>
    <property type="match status" value="1"/>
</dbReference>
<evidence type="ECO:0000256" key="1">
    <source>
        <dbReference type="ARBA" id="ARBA00004613"/>
    </source>
</evidence>
<dbReference type="InterPro" id="IPR051398">
    <property type="entry name" value="Polysacch_Deacetylase"/>
</dbReference>
<dbReference type="AlphaFoldDB" id="A0A3N6MA73"/>
<comment type="caution">
    <text evidence="5">The sequence shown here is derived from an EMBL/GenBank/DDBJ whole genome shotgun (WGS) entry which is preliminary data.</text>
</comment>
<accession>A0A3N6MA73</accession>
<sequence>MSDEPTRRRFVAAAGTGVIGATPGCLERLADGDGGSDGADTNTGPNDGEDHATGKDEPATETGPDDVPGVDGGAVVFVYDDGPIEDYEVAYPVHREFDAPATAGIVTEWIGRKDFQGTDWMDVDQIGELEAAGWEVASHTTAHTALGAFELVEDAGPDDTRIYPERRHHGFHHGYEIEITDGDDSVRRTVVGSDRDDVGGYLEFDEPLGTSFRAGDARERYPADVMREFLGESKRELEGRGFEIETLLAPYDIVDEWAVEIAREYYAGIANVRPGSMVNDPETFDPFETRRDYFIEFTTPDDVESALDRIAHEEALGVVGAHTFKEEVTGDRIRQTLEWIDERDLEVVTFRDAIEATVGGSG</sequence>
<organism evidence="5 6">
    <name type="scientific">Natrarchaeobius chitinivorans</name>
    <dbReference type="NCBI Taxonomy" id="1679083"/>
    <lineage>
        <taxon>Archaea</taxon>
        <taxon>Methanobacteriati</taxon>
        <taxon>Methanobacteriota</taxon>
        <taxon>Stenosarchaea group</taxon>
        <taxon>Halobacteria</taxon>
        <taxon>Halobacteriales</taxon>
        <taxon>Natrialbaceae</taxon>
        <taxon>Natrarchaeobius</taxon>
    </lineage>
</organism>
<dbReference type="InterPro" id="IPR011330">
    <property type="entry name" value="Glyco_hydro/deAcase_b/a-brl"/>
</dbReference>
<keyword evidence="6" id="KW-1185">Reference proteome</keyword>
<dbReference type="GO" id="GO:0005576">
    <property type="term" value="C:extracellular region"/>
    <property type="evidence" value="ECO:0007669"/>
    <property type="project" value="UniProtKB-SubCell"/>
</dbReference>
<proteinExistence type="predicted"/>
<gene>
    <name evidence="5" type="ORF">EA472_14105</name>
</gene>
<feature type="domain" description="NodB homology" evidence="4">
    <location>
        <begin position="73"/>
        <end position="146"/>
    </location>
</feature>
<dbReference type="PROSITE" id="PS51318">
    <property type="entry name" value="TAT"/>
    <property type="match status" value="1"/>
</dbReference>
<name>A0A3N6MA73_NATCH</name>
<comment type="subcellular location">
    <subcellularLocation>
        <location evidence="1">Secreted</location>
    </subcellularLocation>
</comment>
<keyword evidence="2" id="KW-0732">Signal</keyword>
<feature type="compositionally biased region" description="Basic and acidic residues" evidence="3">
    <location>
        <begin position="48"/>
        <end position="58"/>
    </location>
</feature>
<dbReference type="EMBL" id="REFZ01000009">
    <property type="protein sequence ID" value="RQG99357.1"/>
    <property type="molecule type" value="Genomic_DNA"/>
</dbReference>
<dbReference type="PANTHER" id="PTHR34216:SF3">
    <property type="entry name" value="POLY-BETA-1,6-N-ACETYL-D-GLUCOSAMINE N-DEACETYLASE"/>
    <property type="match status" value="1"/>
</dbReference>
<evidence type="ECO:0000259" key="4">
    <source>
        <dbReference type="Pfam" id="PF01522"/>
    </source>
</evidence>
<dbReference type="GO" id="GO:0016810">
    <property type="term" value="F:hydrolase activity, acting on carbon-nitrogen (but not peptide) bonds"/>
    <property type="evidence" value="ECO:0007669"/>
    <property type="project" value="InterPro"/>
</dbReference>
<evidence type="ECO:0000256" key="2">
    <source>
        <dbReference type="ARBA" id="ARBA00022729"/>
    </source>
</evidence>